<protein>
    <submittedName>
        <fullName evidence="2">Uncharacterized protein</fullName>
    </submittedName>
</protein>
<sequence>MDHRLDSAADTPHRPGAHVPLRQDQRRNANHPLEALTLRARNRPMTSGRLWLVALGLLGTGCDGGTAACTDCPPIEGRYDLEFAEGTLPAACVSEGVGLPTGPLDIQRAGAQLTGSVAGVTLQGSIYPNSTFLLLGNQVADGGSDSLNFTGNYTPGSADGGTAAQLSGAFTRGFTRAGSTNAPCSLTRAFTAARP</sequence>
<evidence type="ECO:0000313" key="3">
    <source>
        <dbReference type="Proteomes" id="UP000032702"/>
    </source>
</evidence>
<proteinExistence type="predicted"/>
<comment type="caution">
    <text evidence="2">The sequence shown here is derived from an EMBL/GenBank/DDBJ whole genome shotgun (WGS) entry which is preliminary data.</text>
</comment>
<gene>
    <name evidence="2" type="ORF">STIAU_6796</name>
</gene>
<organism evidence="2 3">
    <name type="scientific">Stigmatella aurantiaca (strain DW4/3-1)</name>
    <dbReference type="NCBI Taxonomy" id="378806"/>
    <lineage>
        <taxon>Bacteria</taxon>
        <taxon>Pseudomonadati</taxon>
        <taxon>Myxococcota</taxon>
        <taxon>Myxococcia</taxon>
        <taxon>Myxococcales</taxon>
        <taxon>Cystobacterineae</taxon>
        <taxon>Archangiaceae</taxon>
        <taxon>Stigmatella</taxon>
    </lineage>
</organism>
<name>Q08XB1_STIAD</name>
<evidence type="ECO:0000256" key="1">
    <source>
        <dbReference type="SAM" id="MobiDB-lite"/>
    </source>
</evidence>
<feature type="compositionally biased region" description="Basic and acidic residues" evidence="1">
    <location>
        <begin position="1"/>
        <end position="13"/>
    </location>
</feature>
<dbReference type="AlphaFoldDB" id="Q08XB1"/>
<evidence type="ECO:0000313" key="2">
    <source>
        <dbReference type="EMBL" id="EAU65136.1"/>
    </source>
</evidence>
<feature type="region of interest" description="Disordered" evidence="1">
    <location>
        <begin position="1"/>
        <end position="29"/>
    </location>
</feature>
<reference evidence="2 3" key="1">
    <citation type="submission" date="2006-04" db="EMBL/GenBank/DDBJ databases">
        <authorList>
            <person name="Nierman W.C."/>
        </authorList>
    </citation>
    <scope>NUCLEOTIDE SEQUENCE [LARGE SCALE GENOMIC DNA]</scope>
    <source>
        <strain evidence="2 3">DW4/3-1</strain>
    </source>
</reference>
<accession>Q08XB1</accession>
<dbReference type="Proteomes" id="UP000032702">
    <property type="component" value="Unassembled WGS sequence"/>
</dbReference>
<dbReference type="EMBL" id="AAMD01000092">
    <property type="protein sequence ID" value="EAU65136.1"/>
    <property type="molecule type" value="Genomic_DNA"/>
</dbReference>